<dbReference type="AlphaFoldDB" id="A0A2P5CAK7"/>
<evidence type="ECO:0000313" key="1">
    <source>
        <dbReference type="EMBL" id="PON58034.1"/>
    </source>
</evidence>
<accession>A0A2P5CAK7</accession>
<comment type="caution">
    <text evidence="1">The sequence shown here is derived from an EMBL/GenBank/DDBJ whole genome shotgun (WGS) entry which is preliminary data.</text>
</comment>
<organism evidence="1 2">
    <name type="scientific">Parasponia andersonii</name>
    <name type="common">Sponia andersonii</name>
    <dbReference type="NCBI Taxonomy" id="3476"/>
    <lineage>
        <taxon>Eukaryota</taxon>
        <taxon>Viridiplantae</taxon>
        <taxon>Streptophyta</taxon>
        <taxon>Embryophyta</taxon>
        <taxon>Tracheophyta</taxon>
        <taxon>Spermatophyta</taxon>
        <taxon>Magnoliopsida</taxon>
        <taxon>eudicotyledons</taxon>
        <taxon>Gunneridae</taxon>
        <taxon>Pentapetalae</taxon>
        <taxon>rosids</taxon>
        <taxon>fabids</taxon>
        <taxon>Rosales</taxon>
        <taxon>Cannabaceae</taxon>
        <taxon>Parasponia</taxon>
    </lineage>
</organism>
<dbReference type="EMBL" id="JXTB01000153">
    <property type="protein sequence ID" value="PON58034.1"/>
    <property type="molecule type" value="Genomic_DNA"/>
</dbReference>
<evidence type="ECO:0000313" key="2">
    <source>
        <dbReference type="Proteomes" id="UP000237105"/>
    </source>
</evidence>
<name>A0A2P5CAK7_PARAD</name>
<sequence length="38" mass="4466">MIRHDSLHSLSIFQYGKISPKIHCHVYITRSRCLQIPS</sequence>
<dbReference type="Proteomes" id="UP000237105">
    <property type="component" value="Unassembled WGS sequence"/>
</dbReference>
<proteinExistence type="predicted"/>
<reference evidence="2" key="1">
    <citation type="submission" date="2016-06" db="EMBL/GenBank/DDBJ databases">
        <title>Parallel loss of symbiosis genes in relatives of nitrogen-fixing non-legume Parasponia.</title>
        <authorList>
            <person name="Van Velzen R."/>
            <person name="Holmer R."/>
            <person name="Bu F."/>
            <person name="Rutten L."/>
            <person name="Van Zeijl A."/>
            <person name="Liu W."/>
            <person name="Santuari L."/>
            <person name="Cao Q."/>
            <person name="Sharma T."/>
            <person name="Shen D."/>
            <person name="Roswanjaya Y."/>
            <person name="Wardhani T."/>
            <person name="Kalhor M.S."/>
            <person name="Jansen J."/>
            <person name="Van den Hoogen J."/>
            <person name="Gungor B."/>
            <person name="Hartog M."/>
            <person name="Hontelez J."/>
            <person name="Verver J."/>
            <person name="Yang W.-C."/>
            <person name="Schijlen E."/>
            <person name="Repin R."/>
            <person name="Schilthuizen M."/>
            <person name="Schranz E."/>
            <person name="Heidstra R."/>
            <person name="Miyata K."/>
            <person name="Fedorova E."/>
            <person name="Kohlen W."/>
            <person name="Bisseling T."/>
            <person name="Smit S."/>
            <person name="Geurts R."/>
        </authorList>
    </citation>
    <scope>NUCLEOTIDE SEQUENCE [LARGE SCALE GENOMIC DNA]</scope>
    <source>
        <strain evidence="2">cv. WU1-14</strain>
    </source>
</reference>
<keyword evidence="2" id="KW-1185">Reference proteome</keyword>
<protein>
    <submittedName>
        <fullName evidence="1">Uncharacterized protein</fullName>
    </submittedName>
</protein>
<gene>
    <name evidence="1" type="ORF">PanWU01x14_169650</name>
</gene>